<dbReference type="Proteomes" id="UP000077266">
    <property type="component" value="Unassembled WGS sequence"/>
</dbReference>
<protein>
    <submittedName>
        <fullName evidence="2">Uncharacterized protein</fullName>
    </submittedName>
</protein>
<dbReference type="EMBL" id="KV425943">
    <property type="protein sequence ID" value="KZV96396.1"/>
    <property type="molecule type" value="Genomic_DNA"/>
</dbReference>
<accession>A0A165KIQ8</accession>
<reference evidence="2 3" key="1">
    <citation type="journal article" date="2016" name="Mol. Biol. Evol.">
        <title>Comparative Genomics of Early-Diverging Mushroom-Forming Fungi Provides Insights into the Origins of Lignocellulose Decay Capabilities.</title>
        <authorList>
            <person name="Nagy L.G."/>
            <person name="Riley R."/>
            <person name="Tritt A."/>
            <person name="Adam C."/>
            <person name="Daum C."/>
            <person name="Floudas D."/>
            <person name="Sun H."/>
            <person name="Yadav J.S."/>
            <person name="Pangilinan J."/>
            <person name="Larsson K.H."/>
            <person name="Matsuura K."/>
            <person name="Barry K."/>
            <person name="Labutti K."/>
            <person name="Kuo R."/>
            <person name="Ohm R.A."/>
            <person name="Bhattacharya S.S."/>
            <person name="Shirouzu T."/>
            <person name="Yoshinaga Y."/>
            <person name="Martin F.M."/>
            <person name="Grigoriev I.V."/>
            <person name="Hibbett D.S."/>
        </authorList>
    </citation>
    <scope>NUCLEOTIDE SEQUENCE [LARGE SCALE GENOMIC DNA]</scope>
    <source>
        <strain evidence="2 3">HHB12029</strain>
    </source>
</reference>
<sequence>MNVAALLHPEPAPPRLFAQPAPPSPLAAPTPLPVSKTITRPPLPRSPSPPSLGARVHLGTYLYPHLPFPYSHIPAPEERTVTLSVVVRRATAELALAPNARADPSLWGGAASQPARVYTDDSDVVQAAIHSGRLPANPPFVARCAVLELRLWPDTARYPGAVAVDGSLKSKSWNAPHDGAAFEVLRARWTSEVRGRSSFSAIRRGCWTVGASCTRGWHGRMIPALLPSLSGLSVIPHITAPEHVAPSNPCHFRRSELTRSNPC</sequence>
<feature type="compositionally biased region" description="Pro residues" evidence="1">
    <location>
        <begin position="10"/>
        <end position="32"/>
    </location>
</feature>
<evidence type="ECO:0000313" key="2">
    <source>
        <dbReference type="EMBL" id="KZV96396.1"/>
    </source>
</evidence>
<keyword evidence="3" id="KW-1185">Reference proteome</keyword>
<proteinExistence type="predicted"/>
<name>A0A165KIQ8_EXIGL</name>
<organism evidence="2 3">
    <name type="scientific">Exidia glandulosa HHB12029</name>
    <dbReference type="NCBI Taxonomy" id="1314781"/>
    <lineage>
        <taxon>Eukaryota</taxon>
        <taxon>Fungi</taxon>
        <taxon>Dikarya</taxon>
        <taxon>Basidiomycota</taxon>
        <taxon>Agaricomycotina</taxon>
        <taxon>Agaricomycetes</taxon>
        <taxon>Auriculariales</taxon>
        <taxon>Exidiaceae</taxon>
        <taxon>Exidia</taxon>
    </lineage>
</organism>
<dbReference type="OrthoDB" id="3596986at2759"/>
<gene>
    <name evidence="2" type="ORF">EXIGLDRAFT_733315</name>
</gene>
<feature type="region of interest" description="Disordered" evidence="1">
    <location>
        <begin position="1"/>
        <end position="51"/>
    </location>
</feature>
<feature type="compositionally biased region" description="Pro residues" evidence="1">
    <location>
        <begin position="41"/>
        <end position="50"/>
    </location>
</feature>
<dbReference type="InParanoid" id="A0A165KIQ8"/>
<evidence type="ECO:0000256" key="1">
    <source>
        <dbReference type="SAM" id="MobiDB-lite"/>
    </source>
</evidence>
<evidence type="ECO:0000313" key="3">
    <source>
        <dbReference type="Proteomes" id="UP000077266"/>
    </source>
</evidence>
<dbReference type="AlphaFoldDB" id="A0A165KIQ8"/>